<evidence type="ECO:0000256" key="1">
    <source>
        <dbReference type="ARBA" id="ARBA00001947"/>
    </source>
</evidence>
<protein>
    <recommendedName>
        <fullName evidence="4">Cobalamin-independent methionine synthase MetE C-terminal/archaeal domain-containing protein</fullName>
    </recommendedName>
</protein>
<dbReference type="CDD" id="cd03311">
    <property type="entry name" value="CIMS_C_terminal_like"/>
    <property type="match status" value="1"/>
</dbReference>
<comment type="cofactor">
    <cofactor evidence="1">
        <name>Zn(2+)</name>
        <dbReference type="ChEBI" id="CHEBI:29105"/>
    </cofactor>
</comment>
<dbReference type="GO" id="GO:0008270">
    <property type="term" value="F:zinc ion binding"/>
    <property type="evidence" value="ECO:0007669"/>
    <property type="project" value="InterPro"/>
</dbReference>
<feature type="domain" description="Cobalamin-independent methionine synthase MetE C-terminal/archaeal" evidence="4">
    <location>
        <begin position="50"/>
        <end position="199"/>
    </location>
</feature>
<dbReference type="GO" id="GO:0003871">
    <property type="term" value="F:5-methyltetrahydropteroyltriglutamate-homocysteine S-methyltransferase activity"/>
    <property type="evidence" value="ECO:0007669"/>
    <property type="project" value="InterPro"/>
</dbReference>
<dbReference type="EMBL" id="UINC01012577">
    <property type="protein sequence ID" value="SVA54851.1"/>
    <property type="molecule type" value="Genomic_DNA"/>
</dbReference>
<evidence type="ECO:0000259" key="4">
    <source>
        <dbReference type="Pfam" id="PF01717"/>
    </source>
</evidence>
<evidence type="ECO:0000313" key="5">
    <source>
        <dbReference type="EMBL" id="SVA54851.1"/>
    </source>
</evidence>
<dbReference type="InterPro" id="IPR038071">
    <property type="entry name" value="UROD/MetE-like_sf"/>
</dbReference>
<dbReference type="SUPFAM" id="SSF51726">
    <property type="entry name" value="UROD/MetE-like"/>
    <property type="match status" value="1"/>
</dbReference>
<feature type="domain" description="Cobalamin-independent methionine synthase MetE C-terminal/archaeal" evidence="4">
    <location>
        <begin position="267"/>
        <end position="351"/>
    </location>
</feature>
<name>A0A381WRD5_9ZZZZ</name>
<keyword evidence="2" id="KW-0479">Metal-binding</keyword>
<gene>
    <name evidence="5" type="ORF">METZ01_LOCUS107705</name>
</gene>
<dbReference type="GO" id="GO:0009086">
    <property type="term" value="P:methionine biosynthetic process"/>
    <property type="evidence" value="ECO:0007669"/>
    <property type="project" value="InterPro"/>
</dbReference>
<proteinExistence type="predicted"/>
<dbReference type="Gene3D" id="3.20.20.210">
    <property type="match status" value="1"/>
</dbReference>
<organism evidence="5">
    <name type="scientific">marine metagenome</name>
    <dbReference type="NCBI Taxonomy" id="408172"/>
    <lineage>
        <taxon>unclassified sequences</taxon>
        <taxon>metagenomes</taxon>
        <taxon>ecological metagenomes</taxon>
    </lineage>
</organism>
<accession>A0A381WRD5</accession>
<feature type="non-terminal residue" evidence="5">
    <location>
        <position position="1"/>
    </location>
</feature>
<reference evidence="5" key="1">
    <citation type="submission" date="2018-05" db="EMBL/GenBank/DDBJ databases">
        <authorList>
            <person name="Lanie J.A."/>
            <person name="Ng W.-L."/>
            <person name="Kazmierczak K.M."/>
            <person name="Andrzejewski T.M."/>
            <person name="Davidsen T.M."/>
            <person name="Wayne K.J."/>
            <person name="Tettelin H."/>
            <person name="Glass J.I."/>
            <person name="Rusch D."/>
            <person name="Podicherti R."/>
            <person name="Tsui H.-C.T."/>
            <person name="Winkler M.E."/>
        </authorList>
    </citation>
    <scope>NUCLEOTIDE SEQUENCE</scope>
</reference>
<dbReference type="AlphaFoldDB" id="A0A381WRD5"/>
<evidence type="ECO:0000256" key="2">
    <source>
        <dbReference type="ARBA" id="ARBA00022723"/>
    </source>
</evidence>
<sequence>VANAVVKTTCIGAYPKPDYVRLPDWFNNPDGPDTADPTLLWDAALASMGSDAEAIMTRGVEEVIQDQVGAGIDVPTDGEVPRENYIHYHCRHIKGIDFTTLTEVSLRNGAYSARLPTVTGPVSARDEFLVHDWKRAQRCTDRPVKMTLPGPMTITDTTADAYYDDPARQGADLADALNREVKALADAGCSNIQIDEPLFARKPDAALEYGFDNLERAFHGCPRGVVRTVHMCCGYPDRLDNPDYPKADPGSYFQLAESIEYSSIMEVSFEDAHRHNDLKLLEHLARTSVILGVTAVAKSEVEPVDQIAARLKTALQHIDPERLIAAPDCGLGLLGRELAVAKLSNLCEAARLVG</sequence>
<keyword evidence="3" id="KW-0862">Zinc</keyword>
<dbReference type="PANTHER" id="PTHR30519">
    <property type="entry name" value="5-METHYLTETRAHYDROPTEROYLTRIGLUTAMATE--HOMOCYSTEINE METHYLTRANSFERASE"/>
    <property type="match status" value="1"/>
</dbReference>
<evidence type="ECO:0000256" key="3">
    <source>
        <dbReference type="ARBA" id="ARBA00022833"/>
    </source>
</evidence>
<dbReference type="InterPro" id="IPR002629">
    <property type="entry name" value="Met_Synth_C/arc"/>
</dbReference>
<dbReference type="Pfam" id="PF01717">
    <property type="entry name" value="Meth_synt_2"/>
    <property type="match status" value="2"/>
</dbReference>